<keyword evidence="6 7" id="KW-0472">Membrane</keyword>
<dbReference type="PANTHER" id="PTHR30193">
    <property type="entry name" value="ABC TRANSPORTER PERMEASE PROTEIN"/>
    <property type="match status" value="1"/>
</dbReference>
<dbReference type="InterPro" id="IPR051393">
    <property type="entry name" value="ABC_transporter_permease"/>
</dbReference>
<dbReference type="PROSITE" id="PS50928">
    <property type="entry name" value="ABC_TM1"/>
    <property type="match status" value="1"/>
</dbReference>
<keyword evidence="4 7" id="KW-0812">Transmembrane</keyword>
<dbReference type="Proteomes" id="UP000231742">
    <property type="component" value="Unassembled WGS sequence"/>
</dbReference>
<dbReference type="InterPro" id="IPR000515">
    <property type="entry name" value="MetI-like"/>
</dbReference>
<feature type="region of interest" description="Disordered" evidence="8">
    <location>
        <begin position="1"/>
        <end position="27"/>
    </location>
</feature>
<feature type="domain" description="ABC transmembrane type-1" evidence="9">
    <location>
        <begin position="100"/>
        <end position="317"/>
    </location>
</feature>
<evidence type="ECO:0000256" key="5">
    <source>
        <dbReference type="ARBA" id="ARBA00022989"/>
    </source>
</evidence>
<protein>
    <submittedName>
        <fullName evidence="10">Cellobiose transport system permease protein</fullName>
    </submittedName>
</protein>
<evidence type="ECO:0000259" key="9">
    <source>
        <dbReference type="PROSITE" id="PS50928"/>
    </source>
</evidence>
<keyword evidence="2 7" id="KW-0813">Transport</keyword>
<feature type="transmembrane region" description="Helical" evidence="7">
    <location>
        <begin position="296"/>
        <end position="320"/>
    </location>
</feature>
<dbReference type="RefSeq" id="WP_100389583.1">
    <property type="nucleotide sequence ID" value="NZ_BMZU01000002.1"/>
</dbReference>
<sequence length="328" mass="36664">MVLSAPPRSTSPRSTSVRRLTKSTAPKPRRRIRSASRMDAFAPYMYIAPFFALFAVFGLFPTVFTFYVALFDWNPIGGQTFIGFENFVTLYGDERFWNAMRNTFSIWILSTVPQLLLALFLAQLLNNARLKFANLFRMTMLVPYITSVVATTIVFASLFGRDYGLINSFLNLFGIESIDFAANTFASHIMVSTMVLWRWFGYNTLIYLAALQAIPKDVYEAAAIDGAGGFKQFIFVTIPSLRPVIIFTVIVSTIGGLQIFTEPLLLSSPGLTGGAGRQFQTLSLFMYEQGFGDFKFGYGSAIGVTLFALIVVFSVINYLLSRRITSDE</sequence>
<keyword evidence="5 7" id="KW-1133">Transmembrane helix</keyword>
<dbReference type="CDD" id="cd06261">
    <property type="entry name" value="TM_PBP2"/>
    <property type="match status" value="1"/>
</dbReference>
<reference evidence="10 11" key="1">
    <citation type="submission" date="2017-11" db="EMBL/GenBank/DDBJ databases">
        <title>Genomic Encyclopedia of Archaeal and Bacterial Type Strains, Phase II (KMG-II): From Individual Species to Whole Genera.</title>
        <authorList>
            <person name="Goeker M."/>
        </authorList>
    </citation>
    <scope>NUCLEOTIDE SEQUENCE [LARGE SCALE GENOMIC DNA]</scope>
    <source>
        <strain evidence="10 11">DSM 16400</strain>
    </source>
</reference>
<dbReference type="GO" id="GO:0005886">
    <property type="term" value="C:plasma membrane"/>
    <property type="evidence" value="ECO:0007669"/>
    <property type="project" value="UniProtKB-SubCell"/>
</dbReference>
<dbReference type="AlphaFoldDB" id="A0A2M9D2Y7"/>
<dbReference type="PANTHER" id="PTHR30193:SF37">
    <property type="entry name" value="INNER MEMBRANE ABC TRANSPORTER PERMEASE PROTEIN YCJO"/>
    <property type="match status" value="1"/>
</dbReference>
<comment type="subcellular location">
    <subcellularLocation>
        <location evidence="1 7">Cell membrane</location>
        <topology evidence="1 7">Multi-pass membrane protein</topology>
    </subcellularLocation>
</comment>
<dbReference type="OrthoDB" id="4319190at2"/>
<gene>
    <name evidence="10" type="ORF">CLV85_2124</name>
</gene>
<evidence type="ECO:0000256" key="1">
    <source>
        <dbReference type="ARBA" id="ARBA00004651"/>
    </source>
</evidence>
<evidence type="ECO:0000256" key="8">
    <source>
        <dbReference type="SAM" id="MobiDB-lite"/>
    </source>
</evidence>
<comment type="caution">
    <text evidence="10">The sequence shown here is derived from an EMBL/GenBank/DDBJ whole genome shotgun (WGS) entry which is preliminary data.</text>
</comment>
<dbReference type="GO" id="GO:0055085">
    <property type="term" value="P:transmembrane transport"/>
    <property type="evidence" value="ECO:0007669"/>
    <property type="project" value="InterPro"/>
</dbReference>
<organism evidence="10 11">
    <name type="scientific">Salinibacterium amurskyense</name>
    <dbReference type="NCBI Taxonomy" id="205941"/>
    <lineage>
        <taxon>Bacteria</taxon>
        <taxon>Bacillati</taxon>
        <taxon>Actinomycetota</taxon>
        <taxon>Actinomycetes</taxon>
        <taxon>Micrococcales</taxon>
        <taxon>Microbacteriaceae</taxon>
        <taxon>Salinibacterium</taxon>
    </lineage>
</organism>
<evidence type="ECO:0000256" key="3">
    <source>
        <dbReference type="ARBA" id="ARBA00022475"/>
    </source>
</evidence>
<accession>A0A2M9D2Y7</accession>
<evidence type="ECO:0000256" key="7">
    <source>
        <dbReference type="RuleBase" id="RU363032"/>
    </source>
</evidence>
<feature type="transmembrane region" description="Helical" evidence="7">
    <location>
        <begin position="180"/>
        <end position="200"/>
    </location>
</feature>
<evidence type="ECO:0000256" key="6">
    <source>
        <dbReference type="ARBA" id="ARBA00023136"/>
    </source>
</evidence>
<evidence type="ECO:0000313" key="10">
    <source>
        <dbReference type="EMBL" id="PJJ78549.1"/>
    </source>
</evidence>
<feature type="transmembrane region" description="Helical" evidence="7">
    <location>
        <begin position="138"/>
        <end position="160"/>
    </location>
</feature>
<feature type="transmembrane region" description="Helical" evidence="7">
    <location>
        <begin position="41"/>
        <end position="70"/>
    </location>
</feature>
<comment type="similarity">
    <text evidence="7">Belongs to the binding-protein-dependent transport system permease family.</text>
</comment>
<feature type="transmembrane region" description="Helical" evidence="7">
    <location>
        <begin position="241"/>
        <end position="260"/>
    </location>
</feature>
<evidence type="ECO:0000256" key="4">
    <source>
        <dbReference type="ARBA" id="ARBA00022692"/>
    </source>
</evidence>
<dbReference type="Gene3D" id="1.10.3720.10">
    <property type="entry name" value="MetI-like"/>
    <property type="match status" value="1"/>
</dbReference>
<dbReference type="SUPFAM" id="SSF161098">
    <property type="entry name" value="MetI-like"/>
    <property type="match status" value="1"/>
</dbReference>
<dbReference type="InterPro" id="IPR035906">
    <property type="entry name" value="MetI-like_sf"/>
</dbReference>
<proteinExistence type="inferred from homology"/>
<keyword evidence="11" id="KW-1185">Reference proteome</keyword>
<dbReference type="EMBL" id="PGFH01000002">
    <property type="protein sequence ID" value="PJJ78549.1"/>
    <property type="molecule type" value="Genomic_DNA"/>
</dbReference>
<feature type="transmembrane region" description="Helical" evidence="7">
    <location>
        <begin position="104"/>
        <end position="126"/>
    </location>
</feature>
<evidence type="ECO:0000313" key="11">
    <source>
        <dbReference type="Proteomes" id="UP000231742"/>
    </source>
</evidence>
<dbReference type="Pfam" id="PF00528">
    <property type="entry name" value="BPD_transp_1"/>
    <property type="match status" value="1"/>
</dbReference>
<feature type="compositionally biased region" description="Low complexity" evidence="8">
    <location>
        <begin position="1"/>
        <end position="18"/>
    </location>
</feature>
<name>A0A2M9D2Y7_9MICO</name>
<keyword evidence="3" id="KW-1003">Cell membrane</keyword>
<evidence type="ECO:0000256" key="2">
    <source>
        <dbReference type="ARBA" id="ARBA00022448"/>
    </source>
</evidence>